<sequence length="135" mass="15203">MATESKALFIYIWSYQEHILSTSIFSLHFLVVHEDMHPYSGKVKSALTEHFFEQMTVNEQQTPNTILLPHLKGLDLRVHVGSLPESTFIGMVQSRVNSLVSVTGDMSYPKLCSAPDAFSLREHRAEIEAGTPSLR</sequence>
<gene>
    <name evidence="1" type="ORF">D9758_005601</name>
</gene>
<evidence type="ECO:0000313" key="2">
    <source>
        <dbReference type="Proteomes" id="UP000559256"/>
    </source>
</evidence>
<keyword evidence="2" id="KW-1185">Reference proteome</keyword>
<dbReference type="AlphaFoldDB" id="A0A8H5GGL3"/>
<dbReference type="Proteomes" id="UP000559256">
    <property type="component" value="Unassembled WGS sequence"/>
</dbReference>
<organism evidence="1 2">
    <name type="scientific">Tetrapyrgos nigripes</name>
    <dbReference type="NCBI Taxonomy" id="182062"/>
    <lineage>
        <taxon>Eukaryota</taxon>
        <taxon>Fungi</taxon>
        <taxon>Dikarya</taxon>
        <taxon>Basidiomycota</taxon>
        <taxon>Agaricomycotina</taxon>
        <taxon>Agaricomycetes</taxon>
        <taxon>Agaricomycetidae</taxon>
        <taxon>Agaricales</taxon>
        <taxon>Marasmiineae</taxon>
        <taxon>Marasmiaceae</taxon>
        <taxon>Tetrapyrgos</taxon>
    </lineage>
</organism>
<proteinExistence type="predicted"/>
<reference evidence="1 2" key="1">
    <citation type="journal article" date="2020" name="ISME J.">
        <title>Uncovering the hidden diversity of litter-decomposition mechanisms in mushroom-forming fungi.</title>
        <authorList>
            <person name="Floudas D."/>
            <person name="Bentzer J."/>
            <person name="Ahren D."/>
            <person name="Johansson T."/>
            <person name="Persson P."/>
            <person name="Tunlid A."/>
        </authorList>
    </citation>
    <scope>NUCLEOTIDE SEQUENCE [LARGE SCALE GENOMIC DNA]</scope>
    <source>
        <strain evidence="1 2">CBS 291.85</strain>
    </source>
</reference>
<evidence type="ECO:0000313" key="1">
    <source>
        <dbReference type="EMBL" id="KAF5364684.1"/>
    </source>
</evidence>
<comment type="caution">
    <text evidence="1">The sequence shown here is derived from an EMBL/GenBank/DDBJ whole genome shotgun (WGS) entry which is preliminary data.</text>
</comment>
<protein>
    <submittedName>
        <fullName evidence="1">Uncharacterized protein</fullName>
    </submittedName>
</protein>
<accession>A0A8H5GGL3</accession>
<name>A0A8H5GGL3_9AGAR</name>
<dbReference type="EMBL" id="JAACJM010000032">
    <property type="protein sequence ID" value="KAF5364684.1"/>
    <property type="molecule type" value="Genomic_DNA"/>
</dbReference>